<dbReference type="CDD" id="cd01647">
    <property type="entry name" value="RT_LTR"/>
    <property type="match status" value="1"/>
</dbReference>
<gene>
    <name evidence="12" type="primary">pol</name>
    <name evidence="12" type="ORF">TNCV_3728141</name>
</gene>
<dbReference type="InterPro" id="IPR001969">
    <property type="entry name" value="Aspartic_peptidase_AS"/>
</dbReference>
<evidence type="ECO:0000256" key="2">
    <source>
        <dbReference type="ARBA" id="ARBA00022679"/>
    </source>
</evidence>
<dbReference type="InterPro" id="IPR036397">
    <property type="entry name" value="RNaseH_sf"/>
</dbReference>
<dbReference type="SUPFAM" id="SSF56672">
    <property type="entry name" value="DNA/RNA polymerases"/>
    <property type="match status" value="1"/>
</dbReference>
<dbReference type="PROSITE" id="PS00141">
    <property type="entry name" value="ASP_PROTEASE"/>
    <property type="match status" value="1"/>
</dbReference>
<feature type="domain" description="Reverse transcriptase" evidence="10">
    <location>
        <begin position="282"/>
        <end position="462"/>
    </location>
</feature>
<protein>
    <recommendedName>
        <fullName evidence="1">RNA-directed DNA polymerase</fullName>
        <ecNumber evidence="1">2.7.7.49</ecNumber>
    </recommendedName>
</protein>
<evidence type="ECO:0000313" key="13">
    <source>
        <dbReference type="Proteomes" id="UP000887159"/>
    </source>
</evidence>
<dbReference type="EMBL" id="BMAU01021010">
    <property type="protein sequence ID" value="GFX86545.1"/>
    <property type="molecule type" value="Genomic_DNA"/>
</dbReference>
<dbReference type="CDD" id="cd09274">
    <property type="entry name" value="RNase_HI_RT_Ty3"/>
    <property type="match status" value="1"/>
</dbReference>
<dbReference type="Pfam" id="PF00665">
    <property type="entry name" value="rve"/>
    <property type="match status" value="1"/>
</dbReference>
<keyword evidence="6" id="KW-0378">Hydrolase</keyword>
<feature type="domain" description="Integrase catalytic" evidence="11">
    <location>
        <begin position="681"/>
        <end position="841"/>
    </location>
</feature>
<dbReference type="Gene3D" id="2.40.70.10">
    <property type="entry name" value="Acid Proteases"/>
    <property type="match status" value="1"/>
</dbReference>
<dbReference type="Gene3D" id="3.30.70.270">
    <property type="match status" value="1"/>
</dbReference>
<keyword evidence="4" id="KW-0540">Nuclease</keyword>
<dbReference type="SMART" id="SM00343">
    <property type="entry name" value="ZnF_C2HC"/>
    <property type="match status" value="2"/>
</dbReference>
<keyword evidence="13" id="KW-1185">Reference proteome</keyword>
<name>A0A8X6R2X0_TRICX</name>
<keyword evidence="7" id="KW-0695">RNA-directed DNA polymerase</keyword>
<dbReference type="SUPFAM" id="SSF57756">
    <property type="entry name" value="Retrovirus zinc finger-like domains"/>
    <property type="match status" value="1"/>
</dbReference>
<dbReference type="GO" id="GO:0015074">
    <property type="term" value="P:DNA integration"/>
    <property type="evidence" value="ECO:0007669"/>
    <property type="project" value="InterPro"/>
</dbReference>
<keyword evidence="2" id="KW-0808">Transferase</keyword>
<keyword evidence="8" id="KW-0479">Metal-binding</keyword>
<accession>A0A8X6R2X0</accession>
<dbReference type="Pfam" id="PF00078">
    <property type="entry name" value="RVT_1"/>
    <property type="match status" value="1"/>
</dbReference>
<dbReference type="GO" id="GO:0006508">
    <property type="term" value="P:proteolysis"/>
    <property type="evidence" value="ECO:0007669"/>
    <property type="project" value="InterPro"/>
</dbReference>
<dbReference type="Gene3D" id="3.30.420.10">
    <property type="entry name" value="Ribonuclease H-like superfamily/Ribonuclease H"/>
    <property type="match status" value="1"/>
</dbReference>
<dbReference type="InterPro" id="IPR050951">
    <property type="entry name" value="Retrovirus_Pol_polyprotein"/>
</dbReference>
<keyword evidence="5" id="KW-0255">Endonuclease</keyword>
<dbReference type="AlphaFoldDB" id="A0A8X6R2X0"/>
<organism evidence="12 13">
    <name type="scientific">Trichonephila clavipes</name>
    <name type="common">Golden silk orbweaver</name>
    <name type="synonym">Nephila clavipes</name>
    <dbReference type="NCBI Taxonomy" id="2585209"/>
    <lineage>
        <taxon>Eukaryota</taxon>
        <taxon>Metazoa</taxon>
        <taxon>Ecdysozoa</taxon>
        <taxon>Arthropoda</taxon>
        <taxon>Chelicerata</taxon>
        <taxon>Arachnida</taxon>
        <taxon>Araneae</taxon>
        <taxon>Araneomorphae</taxon>
        <taxon>Entelegynae</taxon>
        <taxon>Araneoidea</taxon>
        <taxon>Nephilidae</taxon>
        <taxon>Trichonephila</taxon>
    </lineage>
</organism>
<dbReference type="GO" id="GO:0008270">
    <property type="term" value="F:zinc ion binding"/>
    <property type="evidence" value="ECO:0007669"/>
    <property type="project" value="UniProtKB-KW"/>
</dbReference>
<comment type="caution">
    <text evidence="12">The sequence shown here is derived from an EMBL/GenBank/DDBJ whole genome shotgun (WGS) entry which is preliminary data.</text>
</comment>
<dbReference type="PANTHER" id="PTHR37984:SF5">
    <property type="entry name" value="PROTEIN NYNRIN-LIKE"/>
    <property type="match status" value="1"/>
</dbReference>
<dbReference type="InterPro" id="IPR043128">
    <property type="entry name" value="Rev_trsase/Diguanyl_cyclase"/>
</dbReference>
<dbReference type="InterPro" id="IPR043502">
    <property type="entry name" value="DNA/RNA_pol_sf"/>
</dbReference>
<reference evidence="12" key="1">
    <citation type="submission" date="2020-08" db="EMBL/GenBank/DDBJ databases">
        <title>Multicomponent nature underlies the extraordinary mechanical properties of spider dragline silk.</title>
        <authorList>
            <person name="Kono N."/>
            <person name="Nakamura H."/>
            <person name="Mori M."/>
            <person name="Yoshida Y."/>
            <person name="Ohtoshi R."/>
            <person name="Malay A.D."/>
            <person name="Moran D.A.P."/>
            <person name="Tomita M."/>
            <person name="Numata K."/>
            <person name="Arakawa K."/>
        </authorList>
    </citation>
    <scope>NUCLEOTIDE SEQUENCE</scope>
</reference>
<keyword evidence="8" id="KW-0863">Zinc-finger</keyword>
<evidence type="ECO:0000256" key="3">
    <source>
        <dbReference type="ARBA" id="ARBA00022695"/>
    </source>
</evidence>
<dbReference type="PROSITE" id="PS50878">
    <property type="entry name" value="RT_POL"/>
    <property type="match status" value="1"/>
</dbReference>
<dbReference type="PROSITE" id="PS50994">
    <property type="entry name" value="INTEGRASE"/>
    <property type="match status" value="1"/>
</dbReference>
<dbReference type="InterPro" id="IPR012337">
    <property type="entry name" value="RNaseH-like_sf"/>
</dbReference>
<dbReference type="PANTHER" id="PTHR37984">
    <property type="entry name" value="PROTEIN CBG26694"/>
    <property type="match status" value="1"/>
</dbReference>
<dbReference type="Pfam" id="PF13975">
    <property type="entry name" value="gag-asp_proteas"/>
    <property type="match status" value="1"/>
</dbReference>
<evidence type="ECO:0000259" key="10">
    <source>
        <dbReference type="PROSITE" id="PS50878"/>
    </source>
</evidence>
<dbReference type="CDD" id="cd00303">
    <property type="entry name" value="retropepsin_like"/>
    <property type="match status" value="1"/>
</dbReference>
<keyword evidence="8" id="KW-0862">Zinc</keyword>
<dbReference type="InterPro" id="IPR036875">
    <property type="entry name" value="Znf_CCHC_sf"/>
</dbReference>
<dbReference type="Proteomes" id="UP000887159">
    <property type="component" value="Unassembled WGS sequence"/>
</dbReference>
<dbReference type="SUPFAM" id="SSF53098">
    <property type="entry name" value="Ribonuclease H-like"/>
    <property type="match status" value="1"/>
</dbReference>
<dbReference type="InterPro" id="IPR001878">
    <property type="entry name" value="Znf_CCHC"/>
</dbReference>
<evidence type="ECO:0000313" key="12">
    <source>
        <dbReference type="EMBL" id="GFX86545.1"/>
    </source>
</evidence>
<dbReference type="GO" id="GO:0004519">
    <property type="term" value="F:endonuclease activity"/>
    <property type="evidence" value="ECO:0007669"/>
    <property type="project" value="UniProtKB-KW"/>
</dbReference>
<dbReference type="GO" id="GO:0004190">
    <property type="term" value="F:aspartic-type endopeptidase activity"/>
    <property type="evidence" value="ECO:0007669"/>
    <property type="project" value="InterPro"/>
</dbReference>
<dbReference type="SUPFAM" id="SSF50630">
    <property type="entry name" value="Acid proteases"/>
    <property type="match status" value="1"/>
</dbReference>
<evidence type="ECO:0000256" key="8">
    <source>
        <dbReference type="PROSITE-ProRule" id="PRU00047"/>
    </source>
</evidence>
<dbReference type="GO" id="GO:0042575">
    <property type="term" value="C:DNA polymerase complex"/>
    <property type="evidence" value="ECO:0007669"/>
    <property type="project" value="UniProtKB-ARBA"/>
</dbReference>
<dbReference type="Gene3D" id="3.10.10.10">
    <property type="entry name" value="HIV Type 1 Reverse Transcriptase, subunit A, domain 1"/>
    <property type="match status" value="1"/>
</dbReference>
<dbReference type="InterPro" id="IPR001584">
    <property type="entry name" value="Integrase_cat-core"/>
</dbReference>
<evidence type="ECO:0000256" key="5">
    <source>
        <dbReference type="ARBA" id="ARBA00022759"/>
    </source>
</evidence>
<dbReference type="EC" id="2.7.7.49" evidence="1"/>
<proteinExistence type="predicted"/>
<evidence type="ECO:0000256" key="7">
    <source>
        <dbReference type="ARBA" id="ARBA00022918"/>
    </source>
</evidence>
<evidence type="ECO:0000256" key="4">
    <source>
        <dbReference type="ARBA" id="ARBA00022722"/>
    </source>
</evidence>
<dbReference type="Gene3D" id="4.10.60.10">
    <property type="entry name" value="Zinc finger, CCHC-type"/>
    <property type="match status" value="1"/>
</dbReference>
<dbReference type="GO" id="GO:0003964">
    <property type="term" value="F:RNA-directed DNA polymerase activity"/>
    <property type="evidence" value="ECO:0007669"/>
    <property type="project" value="UniProtKB-KW"/>
</dbReference>
<dbReference type="InterPro" id="IPR021109">
    <property type="entry name" value="Peptidase_aspartic_dom_sf"/>
</dbReference>
<sequence>MTLDQAFEQARTLESAEVHAASYMGSSFPVQSAAMKTEDFSEETVATSAASSSSSSRSQKCFFCGNDLHSRTLCPARDVTCRNCGKKGHYQRVCKSRPRRNSSNVVASSNTLAAISGSTHCLQKSVIKALVNNIQLSALIDTGSSLSFLNEKHVVKCKLKVEPYLGKISMANSSMVTETEGVCKVNLKIENFTYQNVELLVMKDLCSDGLIGHDILNRHSSVEIGFDGNRPPLTICSLAVAQVPPVSLFSNLNPDCRPLVTKSRRQTVEENIFMALEVQKLLQEGVIEPSNSPWRAQAFVIRGENHKPRMVVDYSQTINKYTLLDAYPLPKIEEVILKISKNKVFSKIDLQSAYHQIPIQDSERHYTAFEACGKLYQFLRVPFGVTNGVTCFQRVIDKIIEDEGLTLTYPFIDDVTVCGKDQKEHDDNLEKFMTVVKKYNLTLNEDKCTYSSSSVHLLGYIIQDGIIKPDPERLKPLRDMPVPKDSSALQRALGIDAVLTFNSLKDDVANAALATIEDDIAFRVESDSSDFAIGATLSQAGRPVPFLSRTLHASELRHSSPEKEAFAIVESLRHWRHFLMGKHFEVFTDQQAVAFVFNQRHGSKIKNEKLIRWRLELSSFKFDIIYRPGKQNVIADTLSRITGAITPRVDLYNLHNSLCHPGVTRMHHWPRFVKNFGTLVKATAPFERLNLDFKGPLPSVSRNHYILTIVDEFYRFPFAIPCSDISAKIVILHLKNIFSIFGIPSFIPSDRGSSFMSPELKSFLTSQGIATSRTTPYNPAGNGQVERYNGIIWKTIQLALRSNNMKTEQWEGVIQTALHSIRSLLCTATNATPHERMFSHPRRSHNGCSIPTWLTKPGPVLMKNQMRGNKYEPIVQEMELIEANPDYAGNLVMEGKQLSL</sequence>
<dbReference type="PROSITE" id="PS50158">
    <property type="entry name" value="ZF_CCHC"/>
    <property type="match status" value="1"/>
</dbReference>
<dbReference type="GO" id="GO:0003676">
    <property type="term" value="F:nucleic acid binding"/>
    <property type="evidence" value="ECO:0007669"/>
    <property type="project" value="InterPro"/>
</dbReference>
<dbReference type="InterPro" id="IPR041373">
    <property type="entry name" value="RT_RNaseH"/>
</dbReference>
<evidence type="ECO:0000256" key="1">
    <source>
        <dbReference type="ARBA" id="ARBA00012493"/>
    </source>
</evidence>
<feature type="domain" description="CCHC-type" evidence="9">
    <location>
        <begin position="81"/>
        <end position="96"/>
    </location>
</feature>
<dbReference type="InterPro" id="IPR000477">
    <property type="entry name" value="RT_dom"/>
</dbReference>
<dbReference type="Pfam" id="PF17917">
    <property type="entry name" value="RT_RNaseH"/>
    <property type="match status" value="1"/>
</dbReference>
<evidence type="ECO:0000256" key="6">
    <source>
        <dbReference type="ARBA" id="ARBA00022801"/>
    </source>
</evidence>
<keyword evidence="3" id="KW-0548">Nucleotidyltransferase</keyword>
<evidence type="ECO:0000259" key="11">
    <source>
        <dbReference type="PROSITE" id="PS50994"/>
    </source>
</evidence>
<evidence type="ECO:0000259" key="9">
    <source>
        <dbReference type="PROSITE" id="PS50158"/>
    </source>
</evidence>